<evidence type="ECO:0000256" key="5">
    <source>
        <dbReference type="ARBA" id="ARBA00038359"/>
    </source>
</evidence>
<keyword evidence="4 6" id="KW-0472">Membrane</keyword>
<dbReference type="OrthoDB" id="5022096at2759"/>
<feature type="domain" description="Rhodopsin" evidence="7">
    <location>
        <begin position="135"/>
        <end position="420"/>
    </location>
</feature>
<proteinExistence type="inferred from homology"/>
<evidence type="ECO:0000256" key="2">
    <source>
        <dbReference type="ARBA" id="ARBA00022692"/>
    </source>
</evidence>
<evidence type="ECO:0000313" key="8">
    <source>
        <dbReference type="EMBL" id="CAG8978986.1"/>
    </source>
</evidence>
<name>A0A9N9LUS7_9HELO</name>
<evidence type="ECO:0000256" key="4">
    <source>
        <dbReference type="ARBA" id="ARBA00023136"/>
    </source>
</evidence>
<organism evidence="8 9">
    <name type="scientific">Hymenoscyphus albidus</name>
    <dbReference type="NCBI Taxonomy" id="595503"/>
    <lineage>
        <taxon>Eukaryota</taxon>
        <taxon>Fungi</taxon>
        <taxon>Dikarya</taxon>
        <taxon>Ascomycota</taxon>
        <taxon>Pezizomycotina</taxon>
        <taxon>Leotiomycetes</taxon>
        <taxon>Helotiales</taxon>
        <taxon>Helotiaceae</taxon>
        <taxon>Hymenoscyphus</taxon>
    </lineage>
</organism>
<feature type="transmembrane region" description="Helical" evidence="6">
    <location>
        <begin position="151"/>
        <end position="170"/>
    </location>
</feature>
<dbReference type="GO" id="GO:0016020">
    <property type="term" value="C:membrane"/>
    <property type="evidence" value="ECO:0007669"/>
    <property type="project" value="UniProtKB-SubCell"/>
</dbReference>
<reference evidence="8" key="1">
    <citation type="submission" date="2021-07" db="EMBL/GenBank/DDBJ databases">
        <authorList>
            <person name="Durling M."/>
        </authorList>
    </citation>
    <scope>NUCLEOTIDE SEQUENCE</scope>
</reference>
<feature type="transmembrane region" description="Helical" evidence="6">
    <location>
        <begin position="318"/>
        <end position="338"/>
    </location>
</feature>
<feature type="transmembrane region" description="Helical" evidence="6">
    <location>
        <begin position="285"/>
        <end position="306"/>
    </location>
</feature>
<dbReference type="AlphaFoldDB" id="A0A9N9LUS7"/>
<gene>
    <name evidence="8" type="ORF">HYALB_00011030</name>
</gene>
<evidence type="ECO:0000313" key="9">
    <source>
        <dbReference type="Proteomes" id="UP000701801"/>
    </source>
</evidence>
<feature type="transmembrane region" description="Helical" evidence="6">
    <location>
        <begin position="237"/>
        <end position="265"/>
    </location>
</feature>
<protein>
    <recommendedName>
        <fullName evidence="7">Rhodopsin domain-containing protein</fullName>
    </recommendedName>
</protein>
<dbReference type="Proteomes" id="UP000701801">
    <property type="component" value="Unassembled WGS sequence"/>
</dbReference>
<comment type="caution">
    <text evidence="8">The sequence shown here is derived from an EMBL/GenBank/DDBJ whole genome shotgun (WGS) entry which is preliminary data.</text>
</comment>
<keyword evidence="2 6" id="KW-0812">Transmembrane</keyword>
<dbReference type="EMBL" id="CAJVRM010000291">
    <property type="protein sequence ID" value="CAG8978986.1"/>
    <property type="molecule type" value="Genomic_DNA"/>
</dbReference>
<dbReference type="InterPro" id="IPR049326">
    <property type="entry name" value="Rhodopsin_dom_fungi"/>
</dbReference>
<feature type="transmembrane region" description="Helical" evidence="6">
    <location>
        <begin position="205"/>
        <end position="225"/>
    </location>
</feature>
<evidence type="ECO:0000256" key="3">
    <source>
        <dbReference type="ARBA" id="ARBA00022989"/>
    </source>
</evidence>
<dbReference type="InterPro" id="IPR052337">
    <property type="entry name" value="SAT4-like"/>
</dbReference>
<comment type="subcellular location">
    <subcellularLocation>
        <location evidence="1">Membrane</location>
        <topology evidence="1">Multi-pass membrane protein</topology>
    </subcellularLocation>
</comment>
<keyword evidence="9" id="KW-1185">Reference proteome</keyword>
<feature type="transmembrane region" description="Helical" evidence="6">
    <location>
        <begin position="118"/>
        <end position="139"/>
    </location>
</feature>
<dbReference type="Pfam" id="PF20684">
    <property type="entry name" value="Fung_rhodopsin"/>
    <property type="match status" value="1"/>
</dbReference>
<dbReference type="PANTHER" id="PTHR33048">
    <property type="entry name" value="PTH11-LIKE INTEGRAL MEMBRANE PROTEIN (AFU_ORTHOLOGUE AFUA_5G11245)"/>
    <property type="match status" value="1"/>
</dbReference>
<accession>A0A9N9LUS7</accession>
<evidence type="ECO:0000259" key="7">
    <source>
        <dbReference type="Pfam" id="PF20684"/>
    </source>
</evidence>
<keyword evidence="3 6" id="KW-1133">Transmembrane helix</keyword>
<sequence>MDIGNEMLKSTEANHMSHLNTATFDSIYSLPYPSGFTFIPIIVNSRKLAPENTTRTPSRKENYNINEPYTITVETQLGRIMDPTPVNAAPQVTQTAPVHGSQALPGFELPDENKDARIFGPVLSTGLLALVIICMRCYVRFKVLRTSWWDDYFIIGAMFLALCGMGLHIAENMMGFGHHTYYIYAKHGGQKGLKLGLELGLASQFVWIIAIMLVKLSVGMFLLRWTRMTNWQSYKVFIYFVMTFIFAYTFIVIGALLSQCTPIVYVKNGIVTGSCYAKHASAVFAYMQAVCNVITDFAFAFLPITLLFKLKMSKKHKVALVVVIILGILASVCSAVRLKFLEAYEPGDDYEAARKHSNAPDGRFILLTSQSFLFSSLFHQQANSYPLFSWTGVDLVIWVMVECHLAMIAASIPTLRPIFKYFVAVPLKSARTTRTRRHFAYTTRIELDNNPRRRSMRSNGSYRSIGRSMDRSETRSITRSANRSRCFYSTGGSRYEAVVTSRDRQLKDEKTSLCELTDEDAAYHYPRHLDGTVDVGVIAVHTELIFTVEDRDEWEDVERARSLGRSCAHGKY</sequence>
<evidence type="ECO:0000256" key="1">
    <source>
        <dbReference type="ARBA" id="ARBA00004141"/>
    </source>
</evidence>
<evidence type="ECO:0000256" key="6">
    <source>
        <dbReference type="SAM" id="Phobius"/>
    </source>
</evidence>
<dbReference type="PANTHER" id="PTHR33048:SF47">
    <property type="entry name" value="INTEGRAL MEMBRANE PROTEIN-RELATED"/>
    <property type="match status" value="1"/>
</dbReference>
<comment type="similarity">
    <text evidence="5">Belongs to the SAT4 family.</text>
</comment>